<dbReference type="PANTHER" id="PTHR36981:SF3">
    <property type="entry name" value="UBIQUITIN-LIKE PROTEASE FAMILY PROFILE DOMAIN-CONTAINING PROTEIN"/>
    <property type="match status" value="1"/>
</dbReference>
<sequence>MPLCQFRSHPDDTSFVLVEKIFQSSTVEAGDGFPQFPGNLLTWHGSFGQEIGNCLKDLLPFSIYGPNQEHHSLTSLGAIWLTLPQPLDTVECLAMAPLHEDRYHQVIQRQRREATERLLQEMSLEDHRRLTAGLLERQPGLIFDLLMEHQRRNGAPTSAAVPWCTCNHYRDMPTDRERKCCGQDPAHCVSLLPHFTQYCLDEGYLRIHRQYREDLTAFGNVREPGDDNREYRHAAYRHFIFWQHGALGQGNRRVIPSCCVCRIREKFPDPQGQYTGYIPGI</sequence>
<proteinExistence type="predicted"/>
<reference evidence="2 3" key="1">
    <citation type="submission" date="2019-06" db="EMBL/GenBank/DDBJ databases">
        <title>A chromosome-scale genome assembly of the European perch, Perca fluviatilis.</title>
        <authorList>
            <person name="Roques C."/>
            <person name="Zahm M."/>
            <person name="Cabau C."/>
            <person name="Klopp C."/>
            <person name="Bouchez O."/>
            <person name="Donnadieu C."/>
            <person name="Kuhl H."/>
            <person name="Gislard M."/>
            <person name="Guendouz S."/>
            <person name="Journot L."/>
            <person name="Haffray P."/>
            <person name="Bestin A."/>
            <person name="Morvezen R."/>
            <person name="Feron R."/>
            <person name="Wen M."/>
            <person name="Jouanno E."/>
            <person name="Herpin A."/>
            <person name="Schartl M."/>
            <person name="Postlethwait J."/>
            <person name="Schaerlinger B."/>
            <person name="Chardard D."/>
            <person name="Lecocq T."/>
            <person name="Poncet C."/>
            <person name="Jaffrelo L."/>
            <person name="Lampietro C."/>
            <person name="Guiguen Y."/>
        </authorList>
    </citation>
    <scope>NUCLEOTIDE SEQUENCE [LARGE SCALE GENOMIC DNA]</scope>
    <source>
        <tissue evidence="2">Blood</tissue>
    </source>
</reference>
<gene>
    <name evidence="2" type="ORF">PFLUV_G00162050</name>
</gene>
<evidence type="ECO:0000259" key="1">
    <source>
        <dbReference type="Pfam" id="PF20478"/>
    </source>
</evidence>
<name>A0A6A5EMQ5_PERFL</name>
<dbReference type="InterPro" id="IPR046815">
    <property type="entry name" value="P2RX7_C"/>
</dbReference>
<organism evidence="2 3">
    <name type="scientific">Perca fluviatilis</name>
    <name type="common">European perch</name>
    <dbReference type="NCBI Taxonomy" id="8168"/>
    <lineage>
        <taxon>Eukaryota</taxon>
        <taxon>Metazoa</taxon>
        <taxon>Chordata</taxon>
        <taxon>Craniata</taxon>
        <taxon>Vertebrata</taxon>
        <taxon>Euteleostomi</taxon>
        <taxon>Actinopterygii</taxon>
        <taxon>Neopterygii</taxon>
        <taxon>Teleostei</taxon>
        <taxon>Neoteleostei</taxon>
        <taxon>Acanthomorphata</taxon>
        <taxon>Eupercaria</taxon>
        <taxon>Perciformes</taxon>
        <taxon>Percoidei</taxon>
        <taxon>Percidae</taxon>
        <taxon>Percinae</taxon>
        <taxon>Perca</taxon>
    </lineage>
</organism>
<keyword evidence="3" id="KW-1185">Reference proteome</keyword>
<dbReference type="EMBL" id="VHII01000014">
    <property type="protein sequence ID" value="KAF1380288.1"/>
    <property type="molecule type" value="Genomic_DNA"/>
</dbReference>
<evidence type="ECO:0000313" key="3">
    <source>
        <dbReference type="Proteomes" id="UP000465112"/>
    </source>
</evidence>
<dbReference type="Proteomes" id="UP000465112">
    <property type="component" value="Chromosome 14"/>
</dbReference>
<dbReference type="AlphaFoldDB" id="A0A6A5EMQ5"/>
<dbReference type="Pfam" id="PF20478">
    <property type="entry name" value="P2RX7_C"/>
    <property type="match status" value="1"/>
</dbReference>
<protein>
    <recommendedName>
        <fullName evidence="1">P2X purinoreceptor 7 intracellular domain-containing protein</fullName>
    </recommendedName>
</protein>
<feature type="domain" description="P2X purinoreceptor 7 intracellular" evidence="1">
    <location>
        <begin position="147"/>
        <end position="277"/>
    </location>
</feature>
<comment type="caution">
    <text evidence="2">The sequence shown here is derived from an EMBL/GenBank/DDBJ whole genome shotgun (WGS) entry which is preliminary data.</text>
</comment>
<accession>A0A6A5EMQ5</accession>
<dbReference type="PANTHER" id="PTHR36981">
    <property type="entry name" value="ZGC:195170"/>
    <property type="match status" value="1"/>
</dbReference>
<evidence type="ECO:0000313" key="2">
    <source>
        <dbReference type="EMBL" id="KAF1380288.1"/>
    </source>
</evidence>